<evidence type="ECO:0000313" key="10">
    <source>
        <dbReference type="Proteomes" id="UP000194151"/>
    </source>
</evidence>
<dbReference type="GO" id="GO:0022857">
    <property type="term" value="F:transmembrane transporter activity"/>
    <property type="evidence" value="ECO:0007669"/>
    <property type="project" value="InterPro"/>
</dbReference>
<keyword evidence="4 7" id="KW-0812">Transmembrane</keyword>
<keyword evidence="3" id="KW-1003">Cell membrane</keyword>
<keyword evidence="10" id="KW-1185">Reference proteome</keyword>
<reference evidence="9 10" key="1">
    <citation type="submission" date="2017-05" db="EMBL/GenBank/DDBJ databases">
        <title>Complete and WGS of Bordetella genogroups.</title>
        <authorList>
            <person name="Spilker T."/>
            <person name="LiPuma J."/>
        </authorList>
    </citation>
    <scope>NUCLEOTIDE SEQUENCE [LARGE SCALE GENOMIC DNA]</scope>
    <source>
        <strain evidence="9 10">AU19157</strain>
    </source>
</reference>
<dbReference type="Pfam" id="PF07690">
    <property type="entry name" value="MFS_1"/>
    <property type="match status" value="2"/>
</dbReference>
<dbReference type="AlphaFoldDB" id="A0A1W6YR43"/>
<accession>A0A1W6YR43</accession>
<dbReference type="Proteomes" id="UP000194151">
    <property type="component" value="Chromosome"/>
</dbReference>
<dbReference type="KEGG" id="bgv:CAL12_22935"/>
<feature type="transmembrane region" description="Helical" evidence="7">
    <location>
        <begin position="49"/>
        <end position="68"/>
    </location>
</feature>
<proteinExistence type="predicted"/>
<feature type="transmembrane region" description="Helical" evidence="7">
    <location>
        <begin position="200"/>
        <end position="219"/>
    </location>
</feature>
<evidence type="ECO:0000259" key="8">
    <source>
        <dbReference type="PROSITE" id="PS50850"/>
    </source>
</evidence>
<feature type="transmembrane region" description="Helical" evidence="7">
    <location>
        <begin position="162"/>
        <end position="179"/>
    </location>
</feature>
<dbReference type="PROSITE" id="PS50850">
    <property type="entry name" value="MFS"/>
    <property type="match status" value="1"/>
</dbReference>
<dbReference type="STRING" id="1416806.CAL12_22935"/>
<feature type="transmembrane region" description="Helical" evidence="7">
    <location>
        <begin position="299"/>
        <end position="317"/>
    </location>
</feature>
<feature type="transmembrane region" description="Helical" evidence="7">
    <location>
        <begin position="400"/>
        <end position="418"/>
    </location>
</feature>
<feature type="transmembrane region" description="Helical" evidence="7">
    <location>
        <begin position="134"/>
        <end position="156"/>
    </location>
</feature>
<organism evidence="9 10">
    <name type="scientific">Bordetella genomosp. 8</name>
    <dbReference type="NCBI Taxonomy" id="1416806"/>
    <lineage>
        <taxon>Bacteria</taxon>
        <taxon>Pseudomonadati</taxon>
        <taxon>Pseudomonadota</taxon>
        <taxon>Betaproteobacteria</taxon>
        <taxon>Burkholderiales</taxon>
        <taxon>Alcaligenaceae</taxon>
        <taxon>Bordetella</taxon>
    </lineage>
</organism>
<dbReference type="InterPro" id="IPR011701">
    <property type="entry name" value="MFS"/>
</dbReference>
<evidence type="ECO:0000256" key="3">
    <source>
        <dbReference type="ARBA" id="ARBA00022475"/>
    </source>
</evidence>
<dbReference type="EMBL" id="CP021108">
    <property type="protein sequence ID" value="ARP83389.1"/>
    <property type="molecule type" value="Genomic_DNA"/>
</dbReference>
<evidence type="ECO:0000256" key="2">
    <source>
        <dbReference type="ARBA" id="ARBA00022448"/>
    </source>
</evidence>
<dbReference type="OrthoDB" id="9807274at2"/>
<feature type="transmembrane region" description="Helical" evidence="7">
    <location>
        <begin position="225"/>
        <end position="244"/>
    </location>
</feature>
<protein>
    <submittedName>
        <fullName evidence="9">MFS transporter</fullName>
    </submittedName>
</protein>
<keyword evidence="6 7" id="KW-0472">Membrane</keyword>
<dbReference type="PRINTS" id="PR01036">
    <property type="entry name" value="TCRTETB"/>
</dbReference>
<comment type="subcellular location">
    <subcellularLocation>
        <location evidence="1">Cell membrane</location>
        <topology evidence="1">Multi-pass membrane protein</topology>
    </subcellularLocation>
</comment>
<feature type="transmembrane region" description="Helical" evidence="7">
    <location>
        <begin position="265"/>
        <end position="287"/>
    </location>
</feature>
<sequence length="463" mass="49362">MPLAIGAFIVPLIVACALFMENVDATVLVTALPSLARDLGEDPITLKLAVTSYVVGLGVFIPICGWVADRFGPRTVFRAAIGVFVVGSLLCAASNSLFTFVLARFVQGVGGAMMVPVGRIIIFRSVARADFVRAVNYLTVPALLGPVVGPLLGGFITTYLHWRLMFFINVPIGLLGIYLTNRHIDDVRDTEPGHLDWPGFVLSAGGASLFMLGMSLVGSDVVSDRATAIMCVVGIVLSGLYVLYARRAKNPLLDLRFLRIPTFHTSVMGGSLFRIGLGAVPFLLPLALQEGLGMTPFEAGMITCASAFGALFMKTLAQPLLRRFGFRPVLMANAALSGLALASYGLFHPEMSRGVIWVIVLFGGIFPSLQFTALNALAYAEIDSGDVGRATSVASVIQQMSLGLGVTVAGIVLQLSHYVQGHAQIVWTDFWPAFLVLGLFSAASIPVTARMPRGAGRELTRGR</sequence>
<dbReference type="Gene3D" id="1.20.1720.10">
    <property type="entry name" value="Multidrug resistance protein D"/>
    <property type="match status" value="1"/>
</dbReference>
<dbReference type="PANTHER" id="PTHR42718:SF46">
    <property type="entry name" value="BLR6921 PROTEIN"/>
    <property type="match status" value="1"/>
</dbReference>
<feature type="transmembrane region" description="Helical" evidence="7">
    <location>
        <begin position="75"/>
        <end position="95"/>
    </location>
</feature>
<evidence type="ECO:0000256" key="4">
    <source>
        <dbReference type="ARBA" id="ARBA00022692"/>
    </source>
</evidence>
<feature type="transmembrane region" description="Helical" evidence="7">
    <location>
        <begin position="329"/>
        <end position="348"/>
    </location>
</feature>
<evidence type="ECO:0000256" key="7">
    <source>
        <dbReference type="SAM" id="Phobius"/>
    </source>
</evidence>
<gene>
    <name evidence="9" type="ORF">CAL12_22935</name>
</gene>
<dbReference type="Gene3D" id="1.20.1250.20">
    <property type="entry name" value="MFS general substrate transporter like domains"/>
    <property type="match status" value="1"/>
</dbReference>
<name>A0A1W6YR43_9BORD</name>
<dbReference type="PANTHER" id="PTHR42718">
    <property type="entry name" value="MAJOR FACILITATOR SUPERFAMILY MULTIDRUG TRANSPORTER MFSC"/>
    <property type="match status" value="1"/>
</dbReference>
<keyword evidence="2" id="KW-0813">Transport</keyword>
<evidence type="ECO:0000256" key="1">
    <source>
        <dbReference type="ARBA" id="ARBA00004651"/>
    </source>
</evidence>
<evidence type="ECO:0000313" key="9">
    <source>
        <dbReference type="EMBL" id="ARP83389.1"/>
    </source>
</evidence>
<feature type="transmembrane region" description="Helical" evidence="7">
    <location>
        <begin position="354"/>
        <end position="379"/>
    </location>
</feature>
<evidence type="ECO:0000256" key="5">
    <source>
        <dbReference type="ARBA" id="ARBA00022989"/>
    </source>
</evidence>
<dbReference type="InterPro" id="IPR020846">
    <property type="entry name" value="MFS_dom"/>
</dbReference>
<feature type="domain" description="Major facilitator superfamily (MFS) profile" evidence="8">
    <location>
        <begin position="10"/>
        <end position="456"/>
    </location>
</feature>
<keyword evidence="5 7" id="KW-1133">Transmembrane helix</keyword>
<dbReference type="SUPFAM" id="SSF103473">
    <property type="entry name" value="MFS general substrate transporter"/>
    <property type="match status" value="1"/>
</dbReference>
<evidence type="ECO:0000256" key="6">
    <source>
        <dbReference type="ARBA" id="ARBA00023136"/>
    </source>
</evidence>
<feature type="transmembrane region" description="Helical" evidence="7">
    <location>
        <begin position="101"/>
        <end position="122"/>
    </location>
</feature>
<feature type="transmembrane region" description="Helical" evidence="7">
    <location>
        <begin position="430"/>
        <end position="449"/>
    </location>
</feature>
<dbReference type="GO" id="GO:0005886">
    <property type="term" value="C:plasma membrane"/>
    <property type="evidence" value="ECO:0007669"/>
    <property type="project" value="UniProtKB-SubCell"/>
</dbReference>
<dbReference type="InterPro" id="IPR036259">
    <property type="entry name" value="MFS_trans_sf"/>
</dbReference>